<sequence length="572" mass="62735">MACVSVTVPREAVFETVHTRRAYAPSRPLVTPALRLGDCQNSAEESTALMMKPAQKDGAAFPAVSPPKIRKHRKGERFFDFIPCRHIFVLMGFLGLLNVYSLRVNLSVALVAMVKSVDSGDKNHNHSECFYGYANGTDTYANNTEQKPDTGEFEWDSYTQGIILGSFFYGYVITQLPGGRIAEVLGARWMFGLGVFLTAVLTLVIPIASRAHYGALIAIRVIQGLGEGVTYPAMHSMLAQWSPKFERSTATALVHAGAHVGAMAALTFSGFLSASSFLGGWPAVFYVFGFLGCVWFVFWMFLVYDSPEEHPRITQEEYDYIIINQGDEKVQKNLKIPWKPIAMSKGLWALSLAHFGSNWIYYTFLTIIPSYLATILLYDIKKNGLISSLPYLLTTITSCLASVYADVLRKKGIMSTTTIRKLFNTSAAVVPALLLIGMPMAGCDRVWSVALLSLAGAALGVREVGFMVTHIDMSPDFAGTLLGITNTIGNLPGFLMPYVAGVLTSEENSIRTWSYFYYIAAAVGIICAAAFLFFGTAELQPWGKGSDAEQPASLGEKEKPSKEDEKIESSRL</sequence>
<feature type="compositionally biased region" description="Basic and acidic residues" evidence="7">
    <location>
        <begin position="555"/>
        <end position="572"/>
    </location>
</feature>
<feature type="region of interest" description="Disordered" evidence="7">
    <location>
        <begin position="543"/>
        <end position="572"/>
    </location>
</feature>
<feature type="transmembrane region" description="Helical" evidence="8">
    <location>
        <begin position="78"/>
        <end position="100"/>
    </location>
</feature>
<keyword evidence="3 8" id="KW-0812">Transmembrane</keyword>
<dbReference type="PANTHER" id="PTHR11662:SF399">
    <property type="entry name" value="FI19708P1-RELATED"/>
    <property type="match status" value="1"/>
</dbReference>
<keyword evidence="4 8" id="KW-1133">Transmembrane helix</keyword>
<dbReference type="FunFam" id="1.20.1250.20:FF:000445">
    <property type="entry name" value="putative inorganic phosphate cotransporter"/>
    <property type="match status" value="1"/>
</dbReference>
<dbReference type="GO" id="GO:0006820">
    <property type="term" value="P:monoatomic anion transport"/>
    <property type="evidence" value="ECO:0007669"/>
    <property type="project" value="TreeGrafter"/>
</dbReference>
<organism evidence="10 11">
    <name type="scientific">Amblyomma americanum</name>
    <name type="common">Lone star tick</name>
    <dbReference type="NCBI Taxonomy" id="6943"/>
    <lineage>
        <taxon>Eukaryota</taxon>
        <taxon>Metazoa</taxon>
        <taxon>Ecdysozoa</taxon>
        <taxon>Arthropoda</taxon>
        <taxon>Chelicerata</taxon>
        <taxon>Arachnida</taxon>
        <taxon>Acari</taxon>
        <taxon>Parasitiformes</taxon>
        <taxon>Ixodida</taxon>
        <taxon>Ixodoidea</taxon>
        <taxon>Ixodidae</taxon>
        <taxon>Amblyomminae</taxon>
        <taxon>Amblyomma</taxon>
    </lineage>
</organism>
<dbReference type="AlphaFoldDB" id="A0AAQ4FFH5"/>
<feature type="transmembrane region" description="Helical" evidence="8">
    <location>
        <begin position="284"/>
        <end position="304"/>
    </location>
</feature>
<keyword evidence="6" id="KW-0325">Glycoprotein</keyword>
<evidence type="ECO:0000256" key="6">
    <source>
        <dbReference type="ARBA" id="ARBA00023180"/>
    </source>
</evidence>
<dbReference type="InterPro" id="IPR050382">
    <property type="entry name" value="MFS_Na/Anion_cotransporter"/>
</dbReference>
<feature type="transmembrane region" description="Helical" evidence="8">
    <location>
        <begin position="515"/>
        <end position="534"/>
    </location>
</feature>
<evidence type="ECO:0000256" key="2">
    <source>
        <dbReference type="ARBA" id="ARBA00022475"/>
    </source>
</evidence>
<feature type="domain" description="Major facilitator superfamily (MFS) profile" evidence="9">
    <location>
        <begin position="87"/>
        <end position="539"/>
    </location>
</feature>
<dbReference type="InterPro" id="IPR036259">
    <property type="entry name" value="MFS_trans_sf"/>
</dbReference>
<feature type="transmembrane region" description="Helical" evidence="8">
    <location>
        <begin position="390"/>
        <end position="409"/>
    </location>
</feature>
<dbReference type="CDD" id="cd17318">
    <property type="entry name" value="MFS_SLC17"/>
    <property type="match status" value="1"/>
</dbReference>
<dbReference type="Gene3D" id="1.20.1250.20">
    <property type="entry name" value="MFS general substrate transporter like domains"/>
    <property type="match status" value="2"/>
</dbReference>
<evidence type="ECO:0000256" key="3">
    <source>
        <dbReference type="ARBA" id="ARBA00022692"/>
    </source>
</evidence>
<evidence type="ECO:0000256" key="5">
    <source>
        <dbReference type="ARBA" id="ARBA00023136"/>
    </source>
</evidence>
<reference evidence="10 11" key="1">
    <citation type="journal article" date="2023" name="Arcadia Sci">
        <title>De novo assembly of a long-read Amblyomma americanum tick genome.</title>
        <authorList>
            <person name="Chou S."/>
            <person name="Poskanzer K.E."/>
            <person name="Rollins M."/>
            <person name="Thuy-Boun P.S."/>
        </authorList>
    </citation>
    <scope>NUCLEOTIDE SEQUENCE [LARGE SCALE GENOMIC DNA]</scope>
    <source>
        <strain evidence="10">F_SG_1</strain>
        <tissue evidence="10">Salivary glands</tissue>
    </source>
</reference>
<dbReference type="GO" id="GO:0005886">
    <property type="term" value="C:plasma membrane"/>
    <property type="evidence" value="ECO:0007669"/>
    <property type="project" value="UniProtKB-SubCell"/>
</dbReference>
<feature type="transmembrane region" description="Helical" evidence="8">
    <location>
        <begin position="158"/>
        <end position="177"/>
    </location>
</feature>
<feature type="transmembrane region" description="Helical" evidence="8">
    <location>
        <begin position="477"/>
        <end position="495"/>
    </location>
</feature>
<dbReference type="Proteomes" id="UP001321473">
    <property type="component" value="Unassembled WGS sequence"/>
</dbReference>
<evidence type="ECO:0000313" key="11">
    <source>
        <dbReference type="Proteomes" id="UP001321473"/>
    </source>
</evidence>
<dbReference type="InterPro" id="IPR011701">
    <property type="entry name" value="MFS"/>
</dbReference>
<comment type="caution">
    <text evidence="10">The sequence shown here is derived from an EMBL/GenBank/DDBJ whole genome shotgun (WGS) entry which is preliminary data.</text>
</comment>
<gene>
    <name evidence="10" type="ORF">V5799_008224</name>
</gene>
<keyword evidence="11" id="KW-1185">Reference proteome</keyword>
<evidence type="ECO:0000256" key="1">
    <source>
        <dbReference type="ARBA" id="ARBA00004651"/>
    </source>
</evidence>
<feature type="transmembrane region" description="Helical" evidence="8">
    <location>
        <begin position="359"/>
        <end position="378"/>
    </location>
</feature>
<protein>
    <recommendedName>
        <fullName evidence="9">Major facilitator superfamily (MFS) profile domain-containing protein</fullName>
    </recommendedName>
</protein>
<dbReference type="InterPro" id="IPR020846">
    <property type="entry name" value="MFS_dom"/>
</dbReference>
<comment type="subcellular location">
    <subcellularLocation>
        <location evidence="1">Cell membrane</location>
        <topology evidence="1">Multi-pass membrane protein</topology>
    </subcellularLocation>
</comment>
<accession>A0AAQ4FFH5</accession>
<dbReference type="Pfam" id="PF07690">
    <property type="entry name" value="MFS_1"/>
    <property type="match status" value="1"/>
</dbReference>
<evidence type="ECO:0000313" key="10">
    <source>
        <dbReference type="EMBL" id="KAK8785411.1"/>
    </source>
</evidence>
<evidence type="ECO:0000256" key="4">
    <source>
        <dbReference type="ARBA" id="ARBA00022989"/>
    </source>
</evidence>
<dbReference type="PANTHER" id="PTHR11662">
    <property type="entry name" value="SOLUTE CARRIER FAMILY 17"/>
    <property type="match status" value="1"/>
</dbReference>
<feature type="transmembrane region" description="Helical" evidence="8">
    <location>
        <begin position="421"/>
        <end position="440"/>
    </location>
</feature>
<evidence type="ECO:0000256" key="8">
    <source>
        <dbReference type="SAM" id="Phobius"/>
    </source>
</evidence>
<dbReference type="PROSITE" id="PS50850">
    <property type="entry name" value="MFS"/>
    <property type="match status" value="1"/>
</dbReference>
<dbReference type="SUPFAM" id="SSF103473">
    <property type="entry name" value="MFS general substrate transporter"/>
    <property type="match status" value="1"/>
</dbReference>
<keyword evidence="2" id="KW-1003">Cell membrane</keyword>
<feature type="transmembrane region" description="Helical" evidence="8">
    <location>
        <begin position="446"/>
        <end position="465"/>
    </location>
</feature>
<name>A0AAQ4FFH5_AMBAM</name>
<evidence type="ECO:0000256" key="7">
    <source>
        <dbReference type="SAM" id="MobiDB-lite"/>
    </source>
</evidence>
<keyword evidence="5 8" id="KW-0472">Membrane</keyword>
<feature type="transmembrane region" description="Helical" evidence="8">
    <location>
        <begin position="252"/>
        <end position="272"/>
    </location>
</feature>
<evidence type="ECO:0000259" key="9">
    <source>
        <dbReference type="PROSITE" id="PS50850"/>
    </source>
</evidence>
<dbReference type="EMBL" id="JARKHS020003589">
    <property type="protein sequence ID" value="KAK8785411.1"/>
    <property type="molecule type" value="Genomic_DNA"/>
</dbReference>
<dbReference type="FunFam" id="1.20.1250.20:FF:000067">
    <property type="entry name" value="sialin isoform X2"/>
    <property type="match status" value="1"/>
</dbReference>
<dbReference type="GO" id="GO:0022857">
    <property type="term" value="F:transmembrane transporter activity"/>
    <property type="evidence" value="ECO:0007669"/>
    <property type="project" value="InterPro"/>
</dbReference>
<feature type="transmembrane region" description="Helical" evidence="8">
    <location>
        <begin position="189"/>
        <end position="207"/>
    </location>
</feature>
<proteinExistence type="predicted"/>